<organism evidence="1 2">
    <name type="scientific">Derxia gummosa DSM 723</name>
    <dbReference type="NCBI Taxonomy" id="1121388"/>
    <lineage>
        <taxon>Bacteria</taxon>
        <taxon>Pseudomonadati</taxon>
        <taxon>Pseudomonadota</taxon>
        <taxon>Betaproteobacteria</taxon>
        <taxon>Burkholderiales</taxon>
        <taxon>Alcaligenaceae</taxon>
        <taxon>Derxia</taxon>
    </lineage>
</organism>
<dbReference type="Gene3D" id="3.40.50.150">
    <property type="entry name" value="Vaccinia Virus protein VP39"/>
    <property type="match status" value="1"/>
</dbReference>
<dbReference type="InterPro" id="IPR010342">
    <property type="entry name" value="DUF938"/>
</dbReference>
<dbReference type="AlphaFoldDB" id="A0A8B6X6A2"/>
<dbReference type="OrthoDB" id="9342562at2"/>
<dbReference type="SUPFAM" id="SSF53335">
    <property type="entry name" value="S-adenosyl-L-methionine-dependent methyltransferases"/>
    <property type="match status" value="1"/>
</dbReference>
<keyword evidence="1" id="KW-1185">Reference proteome</keyword>
<dbReference type="PANTHER" id="PTHR20974:SF0">
    <property type="entry name" value="UPF0585 PROTEIN CG18661"/>
    <property type="match status" value="1"/>
</dbReference>
<dbReference type="Proteomes" id="UP000675920">
    <property type="component" value="Unplaced"/>
</dbReference>
<accession>A0A8B6X6A2</accession>
<evidence type="ECO:0000313" key="2">
    <source>
        <dbReference type="RefSeq" id="WP_028312570.1"/>
    </source>
</evidence>
<dbReference type="PANTHER" id="PTHR20974">
    <property type="entry name" value="UPF0585 PROTEIN CG18661"/>
    <property type="match status" value="1"/>
</dbReference>
<dbReference type="InterPro" id="IPR029063">
    <property type="entry name" value="SAM-dependent_MTases_sf"/>
</dbReference>
<dbReference type="Pfam" id="PF06080">
    <property type="entry name" value="DUF938"/>
    <property type="match status" value="1"/>
</dbReference>
<dbReference type="RefSeq" id="WP_028312570.1">
    <property type="nucleotide sequence ID" value="NZ_KI519499.1"/>
</dbReference>
<proteinExistence type="predicted"/>
<evidence type="ECO:0000313" key="1">
    <source>
        <dbReference type="Proteomes" id="UP000675920"/>
    </source>
</evidence>
<protein>
    <submittedName>
        <fullName evidence="2">DUF938 domain-containing protein</fullName>
    </submittedName>
</protein>
<name>A0A8B6X6A2_9BURK</name>
<sequence length="207" mass="22273">MADNNPPVDKPYAPSCDRNREVILAVLAEHFADRKAVLEMGAGTGQHAVFFAAGLPHLTWQASERASELPGLRLWLDEAALANAPAPVEWDVATGLPAALAGGRFDAVFSANTLHIMGWPEVEAFFAALPALAAADARLVVYGPFNYGGQFTSESNAQFDVWLKNRGAHMGIRDFEAVDALAAKAGFALVEDRAMPANNRCVLWRRG</sequence>
<reference evidence="2" key="1">
    <citation type="submission" date="2025-08" db="UniProtKB">
        <authorList>
            <consortium name="RefSeq"/>
        </authorList>
    </citation>
    <scope>IDENTIFICATION</scope>
</reference>